<dbReference type="InterPro" id="IPR006091">
    <property type="entry name" value="Acyl-CoA_Oxase/DH_mid-dom"/>
</dbReference>
<evidence type="ECO:0000259" key="15">
    <source>
        <dbReference type="Pfam" id="PF02771"/>
    </source>
</evidence>
<dbReference type="AlphaFoldDB" id="A0A494XRK0"/>
<dbReference type="GO" id="GO:0050660">
    <property type="term" value="F:flavin adenine dinucleotide binding"/>
    <property type="evidence" value="ECO:0007669"/>
    <property type="project" value="InterPro"/>
</dbReference>
<feature type="domain" description="Acyl-CoA dehydrogenase/oxidase C-terminal" evidence="13">
    <location>
        <begin position="224"/>
        <end position="366"/>
    </location>
</feature>
<evidence type="ECO:0000259" key="13">
    <source>
        <dbReference type="Pfam" id="PF00441"/>
    </source>
</evidence>
<dbReference type="Pfam" id="PF02771">
    <property type="entry name" value="Acyl-CoA_dh_N"/>
    <property type="match status" value="1"/>
</dbReference>
<dbReference type="EMBL" id="RBZV01000001">
    <property type="protein sequence ID" value="RKP52452.1"/>
    <property type="molecule type" value="Genomic_DNA"/>
</dbReference>
<evidence type="ECO:0000256" key="3">
    <source>
        <dbReference type="ARBA" id="ARBA00022630"/>
    </source>
</evidence>
<dbReference type="RefSeq" id="WP_121275351.1">
    <property type="nucleotide sequence ID" value="NZ_RBZV01000001.1"/>
</dbReference>
<feature type="domain" description="Acyl-CoA oxidase/dehydrogenase middle" evidence="14">
    <location>
        <begin position="121"/>
        <end position="210"/>
    </location>
</feature>
<keyword evidence="6" id="KW-0560">Oxidoreductase</keyword>
<dbReference type="InterPro" id="IPR037069">
    <property type="entry name" value="AcylCoA_DH/ox_N_sf"/>
</dbReference>
<dbReference type="FunFam" id="1.20.140.10:FF:000004">
    <property type="entry name" value="Acyl-CoA dehydrogenase FadE25"/>
    <property type="match status" value="1"/>
</dbReference>
<keyword evidence="4" id="KW-0378">Hydrolase</keyword>
<dbReference type="InterPro" id="IPR009100">
    <property type="entry name" value="AcylCoA_DH/oxidase_NM_dom_sf"/>
</dbReference>
<dbReference type="Pfam" id="PF00441">
    <property type="entry name" value="Acyl-CoA_dh_1"/>
    <property type="match status" value="1"/>
</dbReference>
<protein>
    <recommendedName>
        <fullName evidence="11">3-sulfinopropanoyl-CoA desulfinase</fullName>
        <ecNumber evidence="10">3.13.1.4</ecNumber>
    </recommendedName>
    <alternativeName>
        <fullName evidence="12">3-sulfinopropionyl coenzyme A desulfinase</fullName>
    </alternativeName>
</protein>
<keyword evidence="3" id="KW-0285">Flavoprotein</keyword>
<evidence type="ECO:0000256" key="6">
    <source>
        <dbReference type="ARBA" id="ARBA00023002"/>
    </source>
</evidence>
<evidence type="ECO:0000256" key="1">
    <source>
        <dbReference type="ARBA" id="ARBA00001974"/>
    </source>
</evidence>
<comment type="function">
    <text evidence="8">Catalyzes the conversion 3-sulfinopropanoyl-CoA (3SP-CoA) to propanoyl-CoA by abstraction of sulfite. Does not show dehydrogenase activity.</text>
</comment>
<dbReference type="Proteomes" id="UP000280434">
    <property type="component" value="Unassembled WGS sequence"/>
</dbReference>
<keyword evidence="5" id="KW-0274">FAD</keyword>
<evidence type="ECO:0000256" key="9">
    <source>
        <dbReference type="ARBA" id="ARBA00065214"/>
    </source>
</evidence>
<dbReference type="GO" id="GO:0016787">
    <property type="term" value="F:hydrolase activity"/>
    <property type="evidence" value="ECO:0007669"/>
    <property type="project" value="UniProtKB-KW"/>
</dbReference>
<dbReference type="OrthoDB" id="7807987at2"/>
<dbReference type="Gene3D" id="2.40.110.10">
    <property type="entry name" value="Butyryl-CoA Dehydrogenase, subunit A, domain 2"/>
    <property type="match status" value="1"/>
</dbReference>
<dbReference type="FunFam" id="1.10.540.10:FF:000002">
    <property type="entry name" value="Acyl-CoA dehydrogenase FadE19"/>
    <property type="match status" value="1"/>
</dbReference>
<evidence type="ECO:0000313" key="16">
    <source>
        <dbReference type="EMBL" id="RKP52452.1"/>
    </source>
</evidence>
<gene>
    <name evidence="16" type="ORF">D7S89_02725</name>
</gene>
<evidence type="ECO:0000256" key="11">
    <source>
        <dbReference type="ARBA" id="ARBA00068311"/>
    </source>
</evidence>
<proteinExistence type="inferred from homology"/>
<organism evidence="16 17">
    <name type="scientific">Trinickia fusca</name>
    <dbReference type="NCBI Taxonomy" id="2419777"/>
    <lineage>
        <taxon>Bacteria</taxon>
        <taxon>Pseudomonadati</taxon>
        <taxon>Pseudomonadota</taxon>
        <taxon>Betaproteobacteria</taxon>
        <taxon>Burkholderiales</taxon>
        <taxon>Burkholderiaceae</taxon>
        <taxon>Trinickia</taxon>
    </lineage>
</organism>
<dbReference type="EC" id="3.13.1.4" evidence="10"/>
<evidence type="ECO:0000313" key="17">
    <source>
        <dbReference type="Proteomes" id="UP000280434"/>
    </source>
</evidence>
<dbReference type="InterPro" id="IPR046373">
    <property type="entry name" value="Acyl-CoA_Oxase/DH_mid-dom_sf"/>
</dbReference>
<evidence type="ECO:0000256" key="8">
    <source>
        <dbReference type="ARBA" id="ARBA00058152"/>
    </source>
</evidence>
<dbReference type="InterPro" id="IPR009075">
    <property type="entry name" value="AcylCo_DH/oxidase_C"/>
</dbReference>
<evidence type="ECO:0000256" key="4">
    <source>
        <dbReference type="ARBA" id="ARBA00022801"/>
    </source>
</evidence>
<evidence type="ECO:0000256" key="10">
    <source>
        <dbReference type="ARBA" id="ARBA00066461"/>
    </source>
</evidence>
<evidence type="ECO:0000256" key="12">
    <source>
        <dbReference type="ARBA" id="ARBA00075603"/>
    </source>
</evidence>
<feature type="domain" description="Acyl-CoA dehydrogenase/oxidase N-terminal" evidence="15">
    <location>
        <begin position="6"/>
        <end position="117"/>
    </location>
</feature>
<evidence type="ECO:0000259" key="14">
    <source>
        <dbReference type="Pfam" id="PF02770"/>
    </source>
</evidence>
<comment type="caution">
    <text evidence="16">The sequence shown here is derived from an EMBL/GenBank/DDBJ whole genome shotgun (WGS) entry which is preliminary data.</text>
</comment>
<dbReference type="Gene3D" id="1.20.140.10">
    <property type="entry name" value="Butyryl-CoA Dehydrogenase, subunit A, domain 3"/>
    <property type="match status" value="1"/>
</dbReference>
<dbReference type="SUPFAM" id="SSF47203">
    <property type="entry name" value="Acyl-CoA dehydrogenase C-terminal domain-like"/>
    <property type="match status" value="1"/>
</dbReference>
<accession>A0A494XRK0</accession>
<name>A0A494XRK0_9BURK</name>
<reference evidence="16 17" key="1">
    <citation type="submission" date="2018-10" db="EMBL/GenBank/DDBJ databases">
        <title>Paraburkholderia sp. 7MK8-2, isolated from soil.</title>
        <authorList>
            <person name="Gao Z.-H."/>
            <person name="Qiu L.-H."/>
        </authorList>
    </citation>
    <scope>NUCLEOTIDE SEQUENCE [LARGE SCALE GENOMIC DNA]</scope>
    <source>
        <strain evidence="16 17">7MK8-2</strain>
    </source>
</reference>
<dbReference type="GO" id="GO:0003995">
    <property type="term" value="F:acyl-CoA dehydrogenase activity"/>
    <property type="evidence" value="ECO:0007669"/>
    <property type="project" value="TreeGrafter"/>
</dbReference>
<dbReference type="Pfam" id="PF02770">
    <property type="entry name" value="Acyl-CoA_dh_M"/>
    <property type="match status" value="1"/>
</dbReference>
<comment type="similarity">
    <text evidence="2">Belongs to the acyl-CoA dehydrogenase family.</text>
</comment>
<comment type="subunit">
    <text evidence="9">Homotrimer or homotetramer.</text>
</comment>
<sequence length="381" mass="41176">MDLCLTEAQHEARERARRFASDHIEPVAGDSDLRSHLPEGLVDAVCAAGWLGAALPATWGGAGMDPLAYGLVTEEIGKACSSVRSLMTAHNMAAHALVRFGTDEQKARWLPDICSGKKIVAFALTEPEAGSAGKSISTVAEDRGTHYHVTGTKVWITAGLIADLYLVFARDGDKPVALLVERDRADFTVEPMTDTLGVRAAELARLRFERTEVPVSHRIGAVGSGIAFVANAALDHGRFSIAWGAAGVIQACVDACLSYATKRKQAGQALTEFQLVRRQLTDMLLAHTTARALCCRSAFFRMKGDPRAVMETTLAKYHAAEAAVRVANDAVRLHGANGYSTAYPVERYLRDATVLEIIEGTREIHQVGLAAYALQRPYVEF</sequence>
<dbReference type="InterPro" id="IPR013786">
    <property type="entry name" value="AcylCoA_DH/ox_N"/>
</dbReference>
<dbReference type="PANTHER" id="PTHR43884:SF12">
    <property type="entry name" value="ISOVALERYL-COA DEHYDROGENASE, MITOCHONDRIAL-RELATED"/>
    <property type="match status" value="1"/>
</dbReference>
<evidence type="ECO:0000256" key="7">
    <source>
        <dbReference type="ARBA" id="ARBA00052938"/>
    </source>
</evidence>
<dbReference type="SUPFAM" id="SSF56645">
    <property type="entry name" value="Acyl-CoA dehydrogenase NM domain-like"/>
    <property type="match status" value="1"/>
</dbReference>
<evidence type="ECO:0000256" key="5">
    <source>
        <dbReference type="ARBA" id="ARBA00022827"/>
    </source>
</evidence>
<dbReference type="PANTHER" id="PTHR43884">
    <property type="entry name" value="ACYL-COA DEHYDROGENASE"/>
    <property type="match status" value="1"/>
</dbReference>
<comment type="cofactor">
    <cofactor evidence="1">
        <name>FAD</name>
        <dbReference type="ChEBI" id="CHEBI:57692"/>
    </cofactor>
</comment>
<dbReference type="Gene3D" id="1.10.540.10">
    <property type="entry name" value="Acyl-CoA dehydrogenase/oxidase, N-terminal domain"/>
    <property type="match status" value="1"/>
</dbReference>
<evidence type="ECO:0000256" key="2">
    <source>
        <dbReference type="ARBA" id="ARBA00009347"/>
    </source>
</evidence>
<dbReference type="InterPro" id="IPR036250">
    <property type="entry name" value="AcylCo_DH-like_C"/>
</dbReference>
<keyword evidence="17" id="KW-1185">Reference proteome</keyword>
<comment type="catalytic activity">
    <reaction evidence="7">
        <text>3-sulfinopropanoyl-CoA + H2O = propanoyl-CoA + sulfite + H(+)</text>
        <dbReference type="Rhea" id="RHEA:41624"/>
        <dbReference type="ChEBI" id="CHEBI:15377"/>
        <dbReference type="ChEBI" id="CHEBI:15378"/>
        <dbReference type="ChEBI" id="CHEBI:17359"/>
        <dbReference type="ChEBI" id="CHEBI:57392"/>
        <dbReference type="ChEBI" id="CHEBI:78349"/>
        <dbReference type="EC" id="3.13.1.4"/>
    </reaction>
    <physiologicalReaction direction="left-to-right" evidence="7">
        <dbReference type="Rhea" id="RHEA:41625"/>
    </physiologicalReaction>
</comment>